<dbReference type="InterPro" id="IPR036259">
    <property type="entry name" value="MFS_trans_sf"/>
</dbReference>
<feature type="transmembrane region" description="Helical" evidence="6">
    <location>
        <begin position="165"/>
        <end position="184"/>
    </location>
</feature>
<dbReference type="PROSITE" id="PS50850">
    <property type="entry name" value="MFS"/>
    <property type="match status" value="1"/>
</dbReference>
<feature type="transmembrane region" description="Helical" evidence="6">
    <location>
        <begin position="105"/>
        <end position="125"/>
    </location>
</feature>
<dbReference type="PANTHER" id="PTHR42718:SF9">
    <property type="entry name" value="MAJOR FACILITATOR SUPERFAMILY MULTIDRUG TRANSPORTER MFSC"/>
    <property type="match status" value="1"/>
</dbReference>
<evidence type="ECO:0000256" key="6">
    <source>
        <dbReference type="SAM" id="Phobius"/>
    </source>
</evidence>
<evidence type="ECO:0000313" key="8">
    <source>
        <dbReference type="EMBL" id="SEQ54856.1"/>
    </source>
</evidence>
<evidence type="ECO:0000259" key="7">
    <source>
        <dbReference type="PROSITE" id="PS50850"/>
    </source>
</evidence>
<feature type="transmembrane region" description="Helical" evidence="6">
    <location>
        <begin position="384"/>
        <end position="404"/>
    </location>
</feature>
<evidence type="ECO:0000256" key="5">
    <source>
        <dbReference type="ARBA" id="ARBA00023136"/>
    </source>
</evidence>
<dbReference type="AlphaFoldDB" id="A0A1H9GXK2"/>
<gene>
    <name evidence="8" type="ORF">SAMN05216362_11716</name>
</gene>
<dbReference type="Gene3D" id="1.20.1250.20">
    <property type="entry name" value="MFS general substrate transporter like domains"/>
    <property type="match status" value="1"/>
</dbReference>
<evidence type="ECO:0000256" key="2">
    <source>
        <dbReference type="ARBA" id="ARBA00022448"/>
    </source>
</evidence>
<dbReference type="InterPro" id="IPR011701">
    <property type="entry name" value="MFS"/>
</dbReference>
<evidence type="ECO:0000256" key="1">
    <source>
        <dbReference type="ARBA" id="ARBA00004651"/>
    </source>
</evidence>
<dbReference type="SUPFAM" id="SSF103473">
    <property type="entry name" value="MFS general substrate transporter"/>
    <property type="match status" value="1"/>
</dbReference>
<dbReference type="RefSeq" id="WP_091773677.1">
    <property type="nucleotide sequence ID" value="NZ_FOES01000017.1"/>
</dbReference>
<keyword evidence="9" id="KW-1185">Reference proteome</keyword>
<comment type="subcellular location">
    <subcellularLocation>
        <location evidence="1">Cell membrane</location>
        <topology evidence="1">Multi-pass membrane protein</topology>
    </subcellularLocation>
</comment>
<dbReference type="OrthoDB" id="2403626at2"/>
<dbReference type="Proteomes" id="UP000199427">
    <property type="component" value="Unassembled WGS sequence"/>
</dbReference>
<sequence length="458" mass="49289">MSDQKVEIRNPKALLFSLCFVLMFSVMNGTMFNIAIPDIAEAFDLMPSEVSWVMTGYIMVYAVGALVYGKLTDSISLKTLITFGLLVFSVGSLLGFVAPNYAVVLIARMIQAIGGSMIPAIAFIAPIRYYPNERGKVLGIIASVMAFASGIGPILGGMIAGFLSWQFLFLTSALIVVTLPFLRANLPDEKTEWVKIDYLGGGLVAGFIVSSLMGITLEQVWSFGVAIVLLVLVILRMKWARHPFIPPHLFKNSRYGVTLMVSFIAVACLFGLMFSVPIMLRDVYSLTTLQIGIAMFPGAMSAALIGRKGGKLVDQKGSRTIFLVSLLLLLAGFLIVSTTVGTHPVILSVSLIFPMLCFPLVQASGADILANILSKSETGVGMGVFNLLNFVSGALSGALVGKALDLYRPEHPINPLGISGSGSVYSNVFIIFMTLILIGFVLFKTLHKENSIQEAESS</sequence>
<dbReference type="PRINTS" id="PR01036">
    <property type="entry name" value="TCRTETB"/>
</dbReference>
<evidence type="ECO:0000256" key="3">
    <source>
        <dbReference type="ARBA" id="ARBA00022692"/>
    </source>
</evidence>
<dbReference type="Gene3D" id="1.20.1720.10">
    <property type="entry name" value="Multidrug resistance protein D"/>
    <property type="match status" value="1"/>
</dbReference>
<evidence type="ECO:0000313" key="9">
    <source>
        <dbReference type="Proteomes" id="UP000199427"/>
    </source>
</evidence>
<keyword evidence="4 6" id="KW-1133">Transmembrane helix</keyword>
<keyword evidence="2" id="KW-0813">Transport</keyword>
<feature type="transmembrane region" description="Helical" evidence="6">
    <location>
        <begin position="137"/>
        <end position="159"/>
    </location>
</feature>
<feature type="transmembrane region" description="Helical" evidence="6">
    <location>
        <begin position="220"/>
        <end position="237"/>
    </location>
</feature>
<keyword evidence="3 6" id="KW-0812">Transmembrane</keyword>
<name>A0A1H9GXK2_9BACI</name>
<dbReference type="PANTHER" id="PTHR42718">
    <property type="entry name" value="MAJOR FACILITATOR SUPERFAMILY MULTIDRUG TRANSPORTER MFSC"/>
    <property type="match status" value="1"/>
</dbReference>
<organism evidence="8 9">
    <name type="scientific">Piscibacillus halophilus</name>
    <dbReference type="NCBI Taxonomy" id="571933"/>
    <lineage>
        <taxon>Bacteria</taxon>
        <taxon>Bacillati</taxon>
        <taxon>Bacillota</taxon>
        <taxon>Bacilli</taxon>
        <taxon>Bacillales</taxon>
        <taxon>Bacillaceae</taxon>
        <taxon>Piscibacillus</taxon>
    </lineage>
</organism>
<feature type="transmembrane region" description="Helical" evidence="6">
    <location>
        <begin position="80"/>
        <end position="99"/>
    </location>
</feature>
<feature type="transmembrane region" description="Helical" evidence="6">
    <location>
        <begin position="257"/>
        <end position="280"/>
    </location>
</feature>
<dbReference type="CDD" id="cd17321">
    <property type="entry name" value="MFS_MMR_MDR_like"/>
    <property type="match status" value="1"/>
</dbReference>
<feature type="transmembrane region" description="Helical" evidence="6">
    <location>
        <begin position="286"/>
        <end position="306"/>
    </location>
</feature>
<evidence type="ECO:0000256" key="4">
    <source>
        <dbReference type="ARBA" id="ARBA00022989"/>
    </source>
</evidence>
<feature type="transmembrane region" description="Helical" evidence="6">
    <location>
        <begin position="52"/>
        <end position="68"/>
    </location>
</feature>
<dbReference type="GO" id="GO:0005886">
    <property type="term" value="C:plasma membrane"/>
    <property type="evidence" value="ECO:0007669"/>
    <property type="project" value="UniProtKB-SubCell"/>
</dbReference>
<feature type="transmembrane region" description="Helical" evidence="6">
    <location>
        <begin position="318"/>
        <end position="340"/>
    </location>
</feature>
<feature type="transmembrane region" description="Helical" evidence="6">
    <location>
        <begin position="196"/>
        <end position="214"/>
    </location>
</feature>
<feature type="transmembrane region" description="Helical" evidence="6">
    <location>
        <begin position="346"/>
        <end position="372"/>
    </location>
</feature>
<accession>A0A1H9GXK2</accession>
<reference evidence="8 9" key="1">
    <citation type="submission" date="2016-10" db="EMBL/GenBank/DDBJ databases">
        <authorList>
            <person name="de Groot N.N."/>
        </authorList>
    </citation>
    <scope>NUCLEOTIDE SEQUENCE [LARGE SCALE GENOMIC DNA]</scope>
    <source>
        <strain evidence="8 9">DSM 21633</strain>
    </source>
</reference>
<keyword evidence="5 6" id="KW-0472">Membrane</keyword>
<feature type="domain" description="Major facilitator superfamily (MFS) profile" evidence="7">
    <location>
        <begin position="14"/>
        <end position="451"/>
    </location>
</feature>
<proteinExistence type="predicted"/>
<dbReference type="GO" id="GO:0022857">
    <property type="term" value="F:transmembrane transporter activity"/>
    <property type="evidence" value="ECO:0007669"/>
    <property type="project" value="InterPro"/>
</dbReference>
<dbReference type="EMBL" id="FOES01000017">
    <property type="protein sequence ID" value="SEQ54856.1"/>
    <property type="molecule type" value="Genomic_DNA"/>
</dbReference>
<dbReference type="Pfam" id="PF07690">
    <property type="entry name" value="MFS_1"/>
    <property type="match status" value="1"/>
</dbReference>
<dbReference type="STRING" id="571933.SAMN05216362_11716"/>
<dbReference type="InterPro" id="IPR020846">
    <property type="entry name" value="MFS_dom"/>
</dbReference>
<protein>
    <submittedName>
        <fullName evidence="8">MFS transporter, DHA2 family, metal-tetracycline-proton antiporter</fullName>
    </submittedName>
</protein>
<feature type="transmembrane region" description="Helical" evidence="6">
    <location>
        <begin position="424"/>
        <end position="443"/>
    </location>
</feature>